<evidence type="ECO:0000313" key="3">
    <source>
        <dbReference type="Proteomes" id="UP000007305"/>
    </source>
</evidence>
<proteinExistence type="predicted"/>
<organism evidence="2 3">
    <name type="scientific">Zea mays</name>
    <name type="common">Maize</name>
    <dbReference type="NCBI Taxonomy" id="4577"/>
    <lineage>
        <taxon>Eukaryota</taxon>
        <taxon>Viridiplantae</taxon>
        <taxon>Streptophyta</taxon>
        <taxon>Embryophyta</taxon>
        <taxon>Tracheophyta</taxon>
        <taxon>Spermatophyta</taxon>
        <taxon>Magnoliopsida</taxon>
        <taxon>Liliopsida</taxon>
        <taxon>Poales</taxon>
        <taxon>Poaceae</taxon>
        <taxon>PACMAD clade</taxon>
        <taxon>Panicoideae</taxon>
        <taxon>Andropogonodae</taxon>
        <taxon>Andropogoneae</taxon>
        <taxon>Tripsacinae</taxon>
        <taxon>Zea</taxon>
    </lineage>
</organism>
<reference evidence="2" key="2">
    <citation type="submission" date="2019-07" db="EMBL/GenBank/DDBJ databases">
        <authorList>
            <person name="Seetharam A."/>
            <person name="Woodhouse M."/>
            <person name="Cannon E."/>
        </authorList>
    </citation>
    <scope>NUCLEOTIDE SEQUENCE [LARGE SCALE GENOMIC DNA]</scope>
    <source>
        <strain evidence="2">cv. B73</strain>
    </source>
</reference>
<evidence type="ECO:0000313" key="2">
    <source>
        <dbReference type="EnsemblPlants" id="Zm00001eb307800_P001"/>
    </source>
</evidence>
<reference evidence="2" key="3">
    <citation type="submission" date="2021-05" db="UniProtKB">
        <authorList>
            <consortium name="EnsemblPlants"/>
        </authorList>
    </citation>
    <scope>IDENTIFICATION</scope>
    <source>
        <strain evidence="2">cv. B73</strain>
    </source>
</reference>
<feature type="region of interest" description="Disordered" evidence="1">
    <location>
        <begin position="1"/>
        <end position="39"/>
    </location>
</feature>
<dbReference type="Proteomes" id="UP000007305">
    <property type="component" value="Chromosome 7"/>
</dbReference>
<dbReference type="AlphaFoldDB" id="A0A804UD72"/>
<name>A0A804UD72_MAIZE</name>
<protein>
    <submittedName>
        <fullName evidence="2">Uncharacterized protein</fullName>
    </submittedName>
</protein>
<sequence>MQLRSSVGAHLPGRAHCSSSPAPTKARSPSHGELAGHLCPSSDPLPHPFPSQAPLLWLPHGAQDFLPRISLLELASTPNSVSNSPLHGSLELGSSPAVAPSSWPWCLRPSSVLDVECHWLSVPKVVDPSLLDPASVPSISGGPAHLAATRKRHRDIAQVSSHASVSSLDRIPEALSGWSCRPCWPWSSPRVCSPIFLAASAELPSAPASQYRQVRLSQLVLVAVDLELYADSTMPNTIHVAVVRLRVMYSNITDRASACFDASSSFLL</sequence>
<dbReference type="Gramene" id="Zm00001eb307800_T001">
    <property type="protein sequence ID" value="Zm00001eb307800_P001"/>
    <property type="gene ID" value="Zm00001eb307800"/>
</dbReference>
<dbReference type="EnsemblPlants" id="Zm00001eb307800_T001">
    <property type="protein sequence ID" value="Zm00001eb307800_P001"/>
    <property type="gene ID" value="Zm00001eb307800"/>
</dbReference>
<evidence type="ECO:0000256" key="1">
    <source>
        <dbReference type="SAM" id="MobiDB-lite"/>
    </source>
</evidence>
<accession>A0A804UD72</accession>
<dbReference type="InParanoid" id="A0A804UD72"/>
<reference evidence="3" key="1">
    <citation type="submission" date="2015-12" db="EMBL/GenBank/DDBJ databases">
        <title>Update maize B73 reference genome by single molecule sequencing technologies.</title>
        <authorList>
            <consortium name="Maize Genome Sequencing Project"/>
            <person name="Ware D."/>
        </authorList>
    </citation>
    <scope>NUCLEOTIDE SEQUENCE [LARGE SCALE GENOMIC DNA]</scope>
    <source>
        <strain evidence="3">cv. B73</strain>
    </source>
</reference>
<keyword evidence="3" id="KW-1185">Reference proteome</keyword>